<dbReference type="Proteomes" id="UP000663193">
    <property type="component" value="Chromosome 19"/>
</dbReference>
<sequence>MPSNTTDDACGGNTLNNSSKEKHRWWNIFRRRTQSSDSDWWFASTGIPLLAATLGPLANVSSIAALVTSWRQTNYLDGSFVSDFDGVPYADPRWCYWINVASLISGFLGNLFLLLNFTQRIRYIVALPASIVCWYLSSGFLIAITACMHVYVPPERPNEGW</sequence>
<dbReference type="AlphaFoldDB" id="A0A7U2I9E8"/>
<organism evidence="2 3">
    <name type="scientific">Phaeosphaeria nodorum (strain SN15 / ATCC MYA-4574 / FGSC 10173)</name>
    <name type="common">Glume blotch fungus</name>
    <name type="synonym">Parastagonospora nodorum</name>
    <dbReference type="NCBI Taxonomy" id="321614"/>
    <lineage>
        <taxon>Eukaryota</taxon>
        <taxon>Fungi</taxon>
        <taxon>Dikarya</taxon>
        <taxon>Ascomycota</taxon>
        <taxon>Pezizomycotina</taxon>
        <taxon>Dothideomycetes</taxon>
        <taxon>Pleosporomycetidae</taxon>
        <taxon>Pleosporales</taxon>
        <taxon>Pleosporineae</taxon>
        <taxon>Phaeosphaeriaceae</taxon>
        <taxon>Parastagonospora</taxon>
    </lineage>
</organism>
<keyword evidence="3" id="KW-1185">Reference proteome</keyword>
<protein>
    <submittedName>
        <fullName evidence="2">Uncharacterized protein</fullName>
    </submittedName>
</protein>
<feature type="transmembrane region" description="Helical" evidence="1">
    <location>
        <begin position="96"/>
        <end position="117"/>
    </location>
</feature>
<dbReference type="EMBL" id="CP069041">
    <property type="protein sequence ID" value="QRD05676.1"/>
    <property type="molecule type" value="Genomic_DNA"/>
</dbReference>
<feature type="transmembrane region" description="Helical" evidence="1">
    <location>
        <begin position="124"/>
        <end position="152"/>
    </location>
</feature>
<dbReference type="VEuPathDB" id="FungiDB:JI435_304230"/>
<evidence type="ECO:0000313" key="2">
    <source>
        <dbReference type="EMBL" id="QRD05676.1"/>
    </source>
</evidence>
<name>A0A7U2I9E8_PHANO</name>
<feature type="transmembrane region" description="Helical" evidence="1">
    <location>
        <begin position="40"/>
        <end position="67"/>
    </location>
</feature>
<accession>A0A7U2I9E8</accession>
<proteinExistence type="predicted"/>
<evidence type="ECO:0000256" key="1">
    <source>
        <dbReference type="SAM" id="Phobius"/>
    </source>
</evidence>
<gene>
    <name evidence="2" type="ORF">JI435_304230</name>
</gene>
<keyword evidence="1" id="KW-0472">Membrane</keyword>
<keyword evidence="1" id="KW-1133">Transmembrane helix</keyword>
<dbReference type="OrthoDB" id="297496at2759"/>
<keyword evidence="1" id="KW-0812">Transmembrane</keyword>
<reference evidence="3" key="1">
    <citation type="journal article" date="2021" name="BMC Genomics">
        <title>Chromosome-level genome assembly and manually-curated proteome of model necrotroph Parastagonospora nodorum Sn15 reveals a genome-wide trove of candidate effector homologs, and redundancy of virulence-related functions within an accessory chromosome.</title>
        <authorList>
            <person name="Bertazzoni S."/>
            <person name="Jones D.A.B."/>
            <person name="Phan H.T."/>
            <person name="Tan K.-C."/>
            <person name="Hane J.K."/>
        </authorList>
    </citation>
    <scope>NUCLEOTIDE SEQUENCE [LARGE SCALE GENOMIC DNA]</scope>
    <source>
        <strain evidence="3">SN15 / ATCC MYA-4574 / FGSC 10173)</strain>
    </source>
</reference>
<evidence type="ECO:0000313" key="3">
    <source>
        <dbReference type="Proteomes" id="UP000663193"/>
    </source>
</evidence>